<sequence>MITRKTLRLWWLMLAFVVPQVAQANSYDQLDSTPRFTIDHTSEQVRGTINWIIDSGDNLGMPFMIIDKQEARVFMFDVQGELRGEASALLGMAVGDDSVPGIGERALASIPPDERTTPAGRFVSSLGRNLKGGEILWLDYEDALSLHPVVAGTPSERREERLASPHVQDKRISYGCINVPKTFYTTLVSPAFKHSNGVVYVLPETRSNHAVFTSYYEVK</sequence>
<name>A0A5K1I3B4_9GAMM</name>
<dbReference type="EMBL" id="CABVOU010000021">
    <property type="protein sequence ID" value="VVZ94658.1"/>
    <property type="molecule type" value="Genomic_DNA"/>
</dbReference>
<keyword evidence="3" id="KW-1185">Reference proteome</keyword>
<protein>
    <recommendedName>
        <fullName evidence="4">L,D-transpeptidase</fullName>
    </recommendedName>
</protein>
<organism evidence="2 3">
    <name type="scientific">Halomonas lysinitropha</name>
    <dbReference type="NCBI Taxonomy" id="2607506"/>
    <lineage>
        <taxon>Bacteria</taxon>
        <taxon>Pseudomonadati</taxon>
        <taxon>Pseudomonadota</taxon>
        <taxon>Gammaproteobacteria</taxon>
        <taxon>Oceanospirillales</taxon>
        <taxon>Halomonadaceae</taxon>
        <taxon>Halomonas</taxon>
    </lineage>
</organism>
<evidence type="ECO:0000313" key="2">
    <source>
        <dbReference type="EMBL" id="VVZ94658.1"/>
    </source>
</evidence>
<proteinExistence type="predicted"/>
<dbReference type="Proteomes" id="UP000326725">
    <property type="component" value="Unassembled WGS sequence"/>
</dbReference>
<evidence type="ECO:0000256" key="1">
    <source>
        <dbReference type="SAM" id="SignalP"/>
    </source>
</evidence>
<gene>
    <name evidence="2" type="ORF">HALO32_00713</name>
</gene>
<feature type="signal peptide" evidence="1">
    <location>
        <begin position="1"/>
        <end position="24"/>
    </location>
</feature>
<evidence type="ECO:0008006" key="4">
    <source>
        <dbReference type="Google" id="ProtNLM"/>
    </source>
</evidence>
<evidence type="ECO:0000313" key="3">
    <source>
        <dbReference type="Proteomes" id="UP000326725"/>
    </source>
</evidence>
<dbReference type="AlphaFoldDB" id="A0A5K1I3B4"/>
<accession>A0A5K1I3B4</accession>
<reference evidence="2 3" key="1">
    <citation type="submission" date="2019-09" db="EMBL/GenBank/DDBJ databases">
        <authorList>
            <person name="Criscuolo A."/>
        </authorList>
    </citation>
    <scope>NUCLEOTIDE SEQUENCE [LARGE SCALE GENOMIC DNA]</scope>
    <source>
        <strain evidence="3">3(2)</strain>
    </source>
</reference>
<keyword evidence="1" id="KW-0732">Signal</keyword>
<feature type="chain" id="PRO_5023898926" description="L,D-transpeptidase" evidence="1">
    <location>
        <begin position="25"/>
        <end position="219"/>
    </location>
</feature>